<reference evidence="1 2" key="1">
    <citation type="submission" date="2023-06" db="EMBL/GenBank/DDBJ databases">
        <authorList>
            <person name="Feng G."/>
            <person name="Li J."/>
            <person name="Zhu H."/>
        </authorList>
    </citation>
    <scope>NUCLEOTIDE SEQUENCE [LARGE SCALE GENOMIC DNA]</scope>
    <source>
        <strain evidence="1 2">RHCJP20</strain>
    </source>
</reference>
<dbReference type="NCBIfam" id="NF006743">
    <property type="entry name" value="PRK09270.1-2"/>
    <property type="match status" value="1"/>
</dbReference>
<dbReference type="InterPro" id="IPR027417">
    <property type="entry name" value="P-loop_NTPase"/>
</dbReference>
<dbReference type="Gene3D" id="3.40.50.300">
    <property type="entry name" value="P-loop containing nucleotide triphosphate hydrolases"/>
    <property type="match status" value="2"/>
</dbReference>
<gene>
    <name evidence="1" type="ORF">QUG98_05835</name>
</gene>
<dbReference type="SUPFAM" id="SSF52540">
    <property type="entry name" value="P-loop containing nucleoside triphosphate hydrolases"/>
    <property type="match status" value="1"/>
</dbReference>
<comment type="caution">
    <text evidence="1">The sequence shown here is derived from an EMBL/GenBank/DDBJ whole genome shotgun (WGS) entry which is preliminary data.</text>
</comment>
<organism evidence="1 2">
    <name type="scientific">Curtobacterium subtropicum</name>
    <dbReference type="NCBI Taxonomy" id="3055138"/>
    <lineage>
        <taxon>Bacteria</taxon>
        <taxon>Bacillati</taxon>
        <taxon>Actinomycetota</taxon>
        <taxon>Actinomycetes</taxon>
        <taxon>Micrococcales</taxon>
        <taxon>Microbacteriaceae</taxon>
        <taxon>Curtobacterium</taxon>
    </lineage>
</organism>
<evidence type="ECO:0000313" key="1">
    <source>
        <dbReference type="EMBL" id="MDM7887971.1"/>
    </source>
</evidence>
<name>A0ABT7TEH0_9MICO</name>
<dbReference type="PANTHER" id="PTHR10285">
    <property type="entry name" value="URIDINE KINASE"/>
    <property type="match status" value="1"/>
</dbReference>
<dbReference type="RefSeq" id="WP_289469672.1">
    <property type="nucleotide sequence ID" value="NZ_JAUCMM010000003.1"/>
</dbReference>
<dbReference type="GO" id="GO:0016301">
    <property type="term" value="F:kinase activity"/>
    <property type="evidence" value="ECO:0007669"/>
    <property type="project" value="UniProtKB-KW"/>
</dbReference>
<keyword evidence="1" id="KW-0808">Transferase</keyword>
<evidence type="ECO:0000313" key="2">
    <source>
        <dbReference type="Proteomes" id="UP001235720"/>
    </source>
</evidence>
<dbReference type="Proteomes" id="UP001235720">
    <property type="component" value="Unassembled WGS sequence"/>
</dbReference>
<keyword evidence="1" id="KW-0418">Kinase</keyword>
<keyword evidence="2" id="KW-1185">Reference proteome</keyword>
<accession>A0ABT7TEH0</accession>
<sequence length="219" mass="23241">MTTTELSVDDAVERAVALAARPGRTVLGIAGAPGAGKSTLARRIVAAVDAAHGVGTAVQVPMDGFHLANAALDALGRHDRKGAIDTFDAAGYVALVRRLAAADDEAVGDDDMVWAPDFDRRVDEPIAGSIAVPRSTRLVVSEGNYLLDTDAPWSALVDLFTETWACVVDDRVRVDRLVGRHMRHGRDHEAARTWALEVDGVNAARVAATVGRASRTIRT</sequence>
<dbReference type="EMBL" id="JAUCMM010000003">
    <property type="protein sequence ID" value="MDM7887971.1"/>
    <property type="molecule type" value="Genomic_DNA"/>
</dbReference>
<protein>
    <submittedName>
        <fullName evidence="1">Nucleoside/nucleotide kinase family protein</fullName>
    </submittedName>
</protein>
<proteinExistence type="predicted"/>